<dbReference type="Pfam" id="PF01040">
    <property type="entry name" value="UbiA"/>
    <property type="match status" value="1"/>
</dbReference>
<dbReference type="EMBL" id="JACBAE010001142">
    <property type="protein sequence ID" value="KAF7172378.1"/>
    <property type="molecule type" value="Genomic_DNA"/>
</dbReference>
<comment type="subcellular location">
    <subcellularLocation>
        <location evidence="1">Membrane</location>
        <topology evidence="1">Multi-pass membrane protein</topology>
    </subcellularLocation>
</comment>
<evidence type="ECO:0000256" key="12">
    <source>
        <dbReference type="SAM" id="Phobius"/>
    </source>
</evidence>
<evidence type="ECO:0000256" key="1">
    <source>
        <dbReference type="ARBA" id="ARBA00004141"/>
    </source>
</evidence>
<evidence type="ECO:0000256" key="8">
    <source>
        <dbReference type="ARBA" id="ARBA00022827"/>
    </source>
</evidence>
<proteinExistence type="inferred from homology"/>
<dbReference type="GO" id="GO:0071949">
    <property type="term" value="F:FAD binding"/>
    <property type="evidence" value="ECO:0007669"/>
    <property type="project" value="InterPro"/>
</dbReference>
<feature type="transmembrane region" description="Helical" evidence="12">
    <location>
        <begin position="603"/>
        <end position="622"/>
    </location>
</feature>
<keyword evidence="9 12" id="KW-1133">Transmembrane helix</keyword>
<evidence type="ECO:0000313" key="14">
    <source>
        <dbReference type="EMBL" id="KAF7172378.1"/>
    </source>
</evidence>
<keyword evidence="6" id="KW-0808">Transferase</keyword>
<feature type="transmembrane region" description="Helical" evidence="12">
    <location>
        <begin position="733"/>
        <end position="755"/>
    </location>
</feature>
<dbReference type="Gene3D" id="1.10.357.140">
    <property type="entry name" value="UbiA prenyltransferase"/>
    <property type="match status" value="1"/>
</dbReference>
<dbReference type="EMBL" id="JACBAG010001817">
    <property type="protein sequence ID" value="KAF7181284.1"/>
    <property type="molecule type" value="Genomic_DNA"/>
</dbReference>
<feature type="transmembrane region" description="Helical" evidence="12">
    <location>
        <begin position="556"/>
        <end position="575"/>
    </location>
</feature>
<evidence type="ECO:0000259" key="13">
    <source>
        <dbReference type="Pfam" id="PF01494"/>
    </source>
</evidence>
<dbReference type="Pfam" id="PF01494">
    <property type="entry name" value="FAD_binding_3"/>
    <property type="match status" value="1"/>
</dbReference>
<evidence type="ECO:0000256" key="4">
    <source>
        <dbReference type="ARBA" id="ARBA00007992"/>
    </source>
</evidence>
<dbReference type="GO" id="GO:0016765">
    <property type="term" value="F:transferase activity, transferring alkyl or aryl (other than methyl) groups"/>
    <property type="evidence" value="ECO:0007669"/>
    <property type="project" value="InterPro"/>
</dbReference>
<feature type="transmembrane region" description="Helical" evidence="12">
    <location>
        <begin position="634"/>
        <end position="651"/>
    </location>
</feature>
<evidence type="ECO:0000256" key="11">
    <source>
        <dbReference type="ARBA" id="ARBA00023136"/>
    </source>
</evidence>
<dbReference type="Proteomes" id="UP000654922">
    <property type="component" value="Unassembled WGS sequence"/>
</dbReference>
<feature type="domain" description="FAD-binding" evidence="13">
    <location>
        <begin position="65"/>
        <end position="401"/>
    </location>
</feature>
<dbReference type="OrthoDB" id="10029326at2759"/>
<dbReference type="SUPFAM" id="SSF51905">
    <property type="entry name" value="FAD/NAD(P)-binding domain"/>
    <property type="match status" value="1"/>
</dbReference>
<dbReference type="InterPro" id="IPR000537">
    <property type="entry name" value="UbiA_prenyltransferase"/>
</dbReference>
<accession>A0A8H6QXN8</accession>
<dbReference type="Proteomes" id="UP000641853">
    <property type="component" value="Unassembled WGS sequence"/>
</dbReference>
<keyword evidence="10" id="KW-0560">Oxidoreductase</keyword>
<dbReference type="InterPro" id="IPR044878">
    <property type="entry name" value="UbiA_sf"/>
</dbReference>
<dbReference type="GO" id="GO:0016020">
    <property type="term" value="C:membrane"/>
    <property type="evidence" value="ECO:0007669"/>
    <property type="project" value="UniProtKB-SubCell"/>
</dbReference>
<keyword evidence="16" id="KW-1185">Reference proteome</keyword>
<reference evidence="15" key="1">
    <citation type="submission" date="2020-06" db="EMBL/GenBank/DDBJ databases">
        <title>Draft genome sequences of strains closely related to Aspergillus parafelis and Aspergillus hiratsukae.</title>
        <authorList>
            <person name="Dos Santos R.A.C."/>
            <person name="Rivero-Menendez O."/>
            <person name="Steenwyk J.L."/>
            <person name="Mead M.E."/>
            <person name="Goldman G.H."/>
            <person name="Alastruey-Izquierdo A."/>
            <person name="Rokas A."/>
        </authorList>
    </citation>
    <scope>NUCLEOTIDE SEQUENCE</scope>
    <source>
        <strain evidence="14">CNM-CM5623</strain>
        <strain evidence="15">CNM-CM7691</strain>
    </source>
</reference>
<sequence length="757" mass="84039">MTTERRKFHAALRYELVKVTALSMHEPSTDVVYILSTATYNKQGGSKFSLSHTTDSYHFCRNNTITILGGSIAGLTLAHCLRRANIDHVVLEKRTEIAPQEGAFLGIWPNGASVLDQLGLYDELEKLTTPIHRMHIAYPDGFSFSGSLPKIVHERFGYPIVSLDRQKVLEILYQNYPDKSKIHVRKRVTEVRSLDHGAHVITEDGAVYDGDLVVGADGIHSHIRSEIWRQADAKSPGLISSDERRSFTVEYACVFGISSSVPGLNSGEHVNSYSDGFCVITFHGKDGRVFWFIIEKLPQRSVYPNTPRFTPEDAVEFCDRLANVRVWRDVNVGDLWRNREVASMTALEEGLLSTWHLDRMVLLGDSVHKMTPNIGQGANTAIEDAAVLASLINKAVNSANPDISNAGIDALLREFHTLRVDRVRSTFQRSYFGARFHTRDDLLKTLFGRYVFPYIGTFVAAQTEKAIGGGNIIDFLPLPKRGGAARAMWSCPDNAAVAPIKLPATVLLDRVLILALWSLCLRSAGCVWNDVIDMDLDRQIARTKLRPLPRGAVSPWSAVMLTTGIFACGGSLLYFLPRECAIEALIKIFFALLYPFGKRFTDFPQLILVNIGWAIPMSMHSVGLDPLQYKKPTFCMFLFIALVIVMVDVVYSRQDTEEDVKVGVKSMAVRFKDSIDALAYALFYASTGALLAAGVYSGLGLSFRILSVGGHFVGFLYFLKATGAGNTPHVESYAKLACLIASLFWVVGLLMEYCLRV</sequence>
<keyword evidence="5" id="KW-0285">Flavoprotein</keyword>
<evidence type="ECO:0000256" key="6">
    <source>
        <dbReference type="ARBA" id="ARBA00022679"/>
    </source>
</evidence>
<dbReference type="GO" id="GO:0004497">
    <property type="term" value="F:monooxygenase activity"/>
    <property type="evidence" value="ECO:0007669"/>
    <property type="project" value="InterPro"/>
</dbReference>
<comment type="pathway">
    <text evidence="2">Secondary metabolite biosynthesis.</text>
</comment>
<evidence type="ECO:0000256" key="9">
    <source>
        <dbReference type="ARBA" id="ARBA00022989"/>
    </source>
</evidence>
<keyword evidence="7 12" id="KW-0812">Transmembrane</keyword>
<evidence type="ECO:0000256" key="5">
    <source>
        <dbReference type="ARBA" id="ARBA00022630"/>
    </source>
</evidence>
<dbReference type="PRINTS" id="PR00420">
    <property type="entry name" value="RNGMNOXGNASE"/>
</dbReference>
<evidence type="ECO:0000256" key="3">
    <source>
        <dbReference type="ARBA" id="ARBA00005985"/>
    </source>
</evidence>
<dbReference type="Gene3D" id="1.20.120.1780">
    <property type="entry name" value="UbiA prenyltransferase"/>
    <property type="match status" value="1"/>
</dbReference>
<evidence type="ECO:0000256" key="2">
    <source>
        <dbReference type="ARBA" id="ARBA00005179"/>
    </source>
</evidence>
<dbReference type="AlphaFoldDB" id="A0A8H6QXN8"/>
<evidence type="ECO:0000256" key="7">
    <source>
        <dbReference type="ARBA" id="ARBA00022692"/>
    </source>
</evidence>
<comment type="similarity">
    <text evidence="3">Belongs to the UbiA prenyltransferase family.</text>
</comment>
<dbReference type="InterPro" id="IPR050562">
    <property type="entry name" value="FAD_mOase_fung"/>
</dbReference>
<dbReference type="PANTHER" id="PTHR47356:SF2">
    <property type="entry name" value="FAD-BINDING DOMAIN-CONTAINING PROTEIN-RELATED"/>
    <property type="match status" value="1"/>
</dbReference>
<evidence type="ECO:0000313" key="16">
    <source>
        <dbReference type="Proteomes" id="UP000641853"/>
    </source>
</evidence>
<protein>
    <recommendedName>
        <fullName evidence="13">FAD-binding domain-containing protein</fullName>
    </recommendedName>
</protein>
<evidence type="ECO:0000313" key="15">
    <source>
        <dbReference type="EMBL" id="KAF7181284.1"/>
    </source>
</evidence>
<dbReference type="FunFam" id="1.10.357.140:FF:000008">
    <property type="entry name" value="4-hydroxybenzoate octaprenyltransferase"/>
    <property type="match status" value="1"/>
</dbReference>
<evidence type="ECO:0000256" key="10">
    <source>
        <dbReference type="ARBA" id="ARBA00023002"/>
    </source>
</evidence>
<keyword evidence="11 12" id="KW-0472">Membrane</keyword>
<organism evidence="15 16">
    <name type="scientific">Aspergillus felis</name>
    <dbReference type="NCBI Taxonomy" id="1287682"/>
    <lineage>
        <taxon>Eukaryota</taxon>
        <taxon>Fungi</taxon>
        <taxon>Dikarya</taxon>
        <taxon>Ascomycota</taxon>
        <taxon>Pezizomycotina</taxon>
        <taxon>Eurotiomycetes</taxon>
        <taxon>Eurotiomycetidae</taxon>
        <taxon>Eurotiales</taxon>
        <taxon>Aspergillaceae</taxon>
        <taxon>Aspergillus</taxon>
        <taxon>Aspergillus subgen. Fumigati</taxon>
    </lineage>
</organism>
<dbReference type="InterPro" id="IPR039653">
    <property type="entry name" value="Prenyltransferase"/>
</dbReference>
<comment type="caution">
    <text evidence="15">The sequence shown here is derived from an EMBL/GenBank/DDBJ whole genome shotgun (WGS) entry which is preliminary data.</text>
</comment>
<gene>
    <name evidence="14" type="ORF">CNMCM5623_004586</name>
    <name evidence="15" type="ORF">CNMCM7691_000502</name>
</gene>
<feature type="transmembrane region" description="Helical" evidence="12">
    <location>
        <begin position="677"/>
        <end position="696"/>
    </location>
</feature>
<dbReference type="CDD" id="cd13959">
    <property type="entry name" value="PT_UbiA_COQ2"/>
    <property type="match status" value="1"/>
</dbReference>
<dbReference type="PANTHER" id="PTHR47356">
    <property type="entry name" value="FAD-DEPENDENT MONOOXYGENASE ASQG-RELATED"/>
    <property type="match status" value="1"/>
</dbReference>
<feature type="transmembrane region" description="Helical" evidence="12">
    <location>
        <begin position="703"/>
        <end position="721"/>
    </location>
</feature>
<name>A0A8H6QXN8_9EURO</name>
<dbReference type="Gene3D" id="3.50.50.60">
    <property type="entry name" value="FAD/NAD(P)-binding domain"/>
    <property type="match status" value="1"/>
</dbReference>
<keyword evidence="8" id="KW-0274">FAD</keyword>
<dbReference type="InterPro" id="IPR036188">
    <property type="entry name" value="FAD/NAD-bd_sf"/>
</dbReference>
<comment type="similarity">
    <text evidence="4">Belongs to the paxM FAD-dependent monooxygenase family.</text>
</comment>
<dbReference type="InterPro" id="IPR002938">
    <property type="entry name" value="FAD-bd"/>
</dbReference>